<organism evidence="1 2">
    <name type="scientific">Sedimentitalea arenosa</name>
    <dbReference type="NCBI Taxonomy" id="2798803"/>
    <lineage>
        <taxon>Bacteria</taxon>
        <taxon>Pseudomonadati</taxon>
        <taxon>Pseudomonadota</taxon>
        <taxon>Alphaproteobacteria</taxon>
        <taxon>Rhodobacterales</taxon>
        <taxon>Paracoccaceae</taxon>
        <taxon>Sedimentitalea</taxon>
    </lineage>
</organism>
<accession>A0A8J7JH11</accession>
<dbReference type="Proteomes" id="UP000619079">
    <property type="component" value="Unassembled WGS sequence"/>
</dbReference>
<protein>
    <submittedName>
        <fullName evidence="1">ABC transporter ATP-binding protein</fullName>
    </submittedName>
</protein>
<keyword evidence="1" id="KW-0547">Nucleotide-binding</keyword>
<sequence length="200" mass="22084">MMTISHLLEDFSIATAEADVAQMISDDALEDLRLASFEQGYTAGWDDAIRAQAEDQSRITGALGRNLEDLSFTYQEALVQMMTTVEPVFHALLERVLPEALMQTIGVQIVEQCTEMAKDQLDQPVRIVVPAGAADKVRPMVSKTLAMKVEVVESRTLKAGQVHLTVGGSEREIDQERLVASLRQSLEAFFHSVNEAQKHG</sequence>
<dbReference type="AlphaFoldDB" id="A0A8J7JH11"/>
<name>A0A8J7JH11_9RHOB</name>
<comment type="caution">
    <text evidence="1">The sequence shown here is derived from an EMBL/GenBank/DDBJ whole genome shotgun (WGS) entry which is preliminary data.</text>
</comment>
<gene>
    <name evidence="1" type="ORF">JF290_10140</name>
</gene>
<keyword evidence="2" id="KW-1185">Reference proteome</keyword>
<evidence type="ECO:0000313" key="2">
    <source>
        <dbReference type="Proteomes" id="UP000619079"/>
    </source>
</evidence>
<evidence type="ECO:0000313" key="1">
    <source>
        <dbReference type="EMBL" id="MBJ6371884.1"/>
    </source>
</evidence>
<keyword evidence="1" id="KW-0067">ATP-binding</keyword>
<dbReference type="EMBL" id="JAELVR010000006">
    <property type="protein sequence ID" value="MBJ6371884.1"/>
    <property type="molecule type" value="Genomic_DNA"/>
</dbReference>
<dbReference type="GO" id="GO:0005524">
    <property type="term" value="F:ATP binding"/>
    <property type="evidence" value="ECO:0007669"/>
    <property type="project" value="UniProtKB-KW"/>
</dbReference>
<proteinExistence type="predicted"/>
<reference evidence="1" key="1">
    <citation type="submission" date="2020-12" db="EMBL/GenBank/DDBJ databases">
        <title>Sedimentitalea sp. nov., isolated from sand in Incheon.</title>
        <authorList>
            <person name="Kim W."/>
        </authorList>
    </citation>
    <scope>NUCLEOTIDE SEQUENCE</scope>
    <source>
        <strain evidence="1">CAU 1593</strain>
    </source>
</reference>